<gene>
    <name evidence="2" type="ORF">TWF481_006515</name>
</gene>
<dbReference type="AlphaFoldDB" id="A0AAV9WAL8"/>
<evidence type="ECO:0000313" key="3">
    <source>
        <dbReference type="Proteomes" id="UP001370758"/>
    </source>
</evidence>
<evidence type="ECO:0000313" key="2">
    <source>
        <dbReference type="EMBL" id="KAK6504576.1"/>
    </source>
</evidence>
<comment type="caution">
    <text evidence="2">The sequence shown here is derived from an EMBL/GenBank/DDBJ whole genome shotgun (WGS) entry which is preliminary data.</text>
</comment>
<reference evidence="2 3" key="1">
    <citation type="submission" date="2023-08" db="EMBL/GenBank/DDBJ databases">
        <authorList>
            <person name="Palmer J.M."/>
        </authorList>
    </citation>
    <scope>NUCLEOTIDE SEQUENCE [LARGE SCALE GENOMIC DNA]</scope>
    <source>
        <strain evidence="2 3">TWF481</strain>
    </source>
</reference>
<name>A0AAV9WAL8_9PEZI</name>
<protein>
    <submittedName>
        <fullName evidence="2">Uncharacterized protein</fullName>
    </submittedName>
</protein>
<proteinExistence type="predicted"/>
<dbReference type="Proteomes" id="UP001370758">
    <property type="component" value="Unassembled WGS sequence"/>
</dbReference>
<keyword evidence="3" id="KW-1185">Reference proteome</keyword>
<sequence length="141" mass="15260">MSVVIASVWLAKLGARGTRRQKALSVSRGLYNTIGDGLNFHLAWGVCSRDLLSHLLLEIKRRELDMDRVDGKLQAKPAHTVPNGTNPDRAKEGTTSGPEIKADPKKHHDTPRGLGTLISPTSYPNVTKAGASTVVLSNKKE</sequence>
<organism evidence="2 3">
    <name type="scientific">Arthrobotrys musiformis</name>
    <dbReference type="NCBI Taxonomy" id="47236"/>
    <lineage>
        <taxon>Eukaryota</taxon>
        <taxon>Fungi</taxon>
        <taxon>Dikarya</taxon>
        <taxon>Ascomycota</taxon>
        <taxon>Pezizomycotina</taxon>
        <taxon>Orbiliomycetes</taxon>
        <taxon>Orbiliales</taxon>
        <taxon>Orbiliaceae</taxon>
        <taxon>Arthrobotrys</taxon>
    </lineage>
</organism>
<dbReference type="EMBL" id="JAVHJL010000004">
    <property type="protein sequence ID" value="KAK6504576.1"/>
    <property type="molecule type" value="Genomic_DNA"/>
</dbReference>
<accession>A0AAV9WAL8</accession>
<evidence type="ECO:0000256" key="1">
    <source>
        <dbReference type="SAM" id="MobiDB-lite"/>
    </source>
</evidence>
<feature type="region of interest" description="Disordered" evidence="1">
    <location>
        <begin position="73"/>
        <end position="123"/>
    </location>
</feature>